<evidence type="ECO:0000259" key="3">
    <source>
        <dbReference type="Pfam" id="PF08751"/>
    </source>
</evidence>
<comment type="caution">
    <text evidence="4">The sequence shown here is derived from an EMBL/GenBank/DDBJ whole genome shotgun (WGS) entry which is preliminary data.</text>
</comment>
<feature type="coiled-coil region" evidence="1">
    <location>
        <begin position="1609"/>
        <end position="1639"/>
    </location>
</feature>
<dbReference type="NCBIfam" id="TIGR02686">
    <property type="entry name" value="relax_trwC"/>
    <property type="match status" value="1"/>
</dbReference>
<dbReference type="InterPro" id="IPR014862">
    <property type="entry name" value="TrwC"/>
</dbReference>
<reference evidence="4 5" key="1">
    <citation type="submission" date="2020-04" db="EMBL/GenBank/DDBJ databases">
        <authorList>
            <person name="Hitch T.C.A."/>
            <person name="Wylensek D."/>
            <person name="Clavel T."/>
        </authorList>
    </citation>
    <scope>NUCLEOTIDE SEQUENCE [LARGE SCALE GENOMIC DNA]</scope>
    <source>
        <strain evidence="4 5">COR2-253-APC-1A</strain>
    </source>
</reference>
<keyword evidence="1" id="KW-0175">Coiled coil</keyword>
<dbReference type="SUPFAM" id="SSF52540">
    <property type="entry name" value="P-loop containing nucleoside triphosphate hydrolases"/>
    <property type="match status" value="2"/>
</dbReference>
<gene>
    <name evidence="4" type="ORF">HF882_18910</name>
</gene>
<dbReference type="InterPro" id="IPR027417">
    <property type="entry name" value="P-loop_NTPase"/>
</dbReference>
<feature type="domain" description="TrwC relaxase" evidence="3">
    <location>
        <begin position="12"/>
        <end position="289"/>
    </location>
</feature>
<accession>A0A848AYD9</accession>
<dbReference type="SUPFAM" id="SSF55464">
    <property type="entry name" value="Origin of replication-binding domain, RBD-like"/>
    <property type="match status" value="1"/>
</dbReference>
<dbReference type="NCBIfam" id="NF041492">
    <property type="entry name" value="MobF"/>
    <property type="match status" value="1"/>
</dbReference>
<evidence type="ECO:0000313" key="5">
    <source>
        <dbReference type="Proteomes" id="UP000576225"/>
    </source>
</evidence>
<evidence type="ECO:0000313" key="4">
    <source>
        <dbReference type="EMBL" id="NMD88664.1"/>
    </source>
</evidence>
<name>A0A848AYD9_9BACT</name>
<evidence type="ECO:0000256" key="2">
    <source>
        <dbReference type="SAM" id="MobiDB-lite"/>
    </source>
</evidence>
<dbReference type="Pfam" id="PF13604">
    <property type="entry name" value="AAA_30"/>
    <property type="match status" value="1"/>
</dbReference>
<dbReference type="EMBL" id="JABAEW010000053">
    <property type="protein sequence ID" value="NMD88664.1"/>
    <property type="molecule type" value="Genomic_DNA"/>
</dbReference>
<feature type="region of interest" description="Disordered" evidence="2">
    <location>
        <begin position="1733"/>
        <end position="1753"/>
    </location>
</feature>
<dbReference type="InterPro" id="IPR014059">
    <property type="entry name" value="TraI/TrwC_relax"/>
</dbReference>
<dbReference type="Gene3D" id="3.40.50.300">
    <property type="entry name" value="P-loop containing nucleotide triphosphate hydrolases"/>
    <property type="match status" value="2"/>
</dbReference>
<dbReference type="Gene3D" id="2.30.30.940">
    <property type="match status" value="1"/>
</dbReference>
<dbReference type="Proteomes" id="UP000576225">
    <property type="component" value="Unassembled WGS sequence"/>
</dbReference>
<organism evidence="4 5">
    <name type="scientific">Victivallis vadensis</name>
    <dbReference type="NCBI Taxonomy" id="172901"/>
    <lineage>
        <taxon>Bacteria</taxon>
        <taxon>Pseudomonadati</taxon>
        <taxon>Lentisphaerota</taxon>
        <taxon>Lentisphaeria</taxon>
        <taxon>Victivallales</taxon>
        <taxon>Victivallaceae</taxon>
        <taxon>Victivallis</taxon>
    </lineage>
</organism>
<evidence type="ECO:0000256" key="1">
    <source>
        <dbReference type="SAM" id="Coils"/>
    </source>
</evidence>
<protein>
    <submittedName>
        <fullName evidence="4">Relaxase domain-containing protein</fullName>
    </submittedName>
</protein>
<dbReference type="CDD" id="cd18809">
    <property type="entry name" value="SF1_C_RecD"/>
    <property type="match status" value="1"/>
</dbReference>
<dbReference type="Pfam" id="PF08751">
    <property type="entry name" value="TrwC"/>
    <property type="match status" value="1"/>
</dbReference>
<sequence length="1753" mass="204540">MFNMTKIRATNGSGKSFYANHLCSNDYYSEHEKVQGYWRGELADAFGLRDKVVTSEEFSLFQRNVNPKTHGKLTQKNMPGGPRFFDFQVAAPKSVSVMSMFDERLIEAHRESVRIAMAELERLAAVRVRDGENVRTNNYETTGKLVYAEFMHDTSRVLDPQLHTHNVVCNVTRAGDGRYKALETLEMCRAIRYAGKVYHNEMAARCRELGYETVETRDRKGNVIWYDLACVPADVMERFSKRRQQIEKAEAEFIAEHGRKPTLSENNYLSTSTRTDKMLTSTSEKVREFQMGQLGHREEAQLYAAAKHAKEHGSSSVPLDRERIIEQIRNVIDELYERESVLKLDKILAEVLNRNLGRIKLQELKRAVKEIPELRNLGGNAANPYYAPEVVIERELSAIELVDQQRNVFDAIAPEFQAFPGDRSREAQAMLIHGLLSSKDRFNLFRGVAGAGKTSTLQEFCKGLRSGDVTDIRLVAPTNSATDVLKQEGFERSQTVAGFLLSKQKPPAGAYVIIDESGLNSLREGVEILKLARKNNYRVLFVGDARQHTAVESGDFFRLLEDYSQIQKFSLTDIHRQQNAEYRRGIFECAMGQHEQAFERFDKQHFIHEGKQKYLEEAAGKYMEYTEQGRYLNRAILVAPTHEECDKLTAAVREKLKEKQAIHGAGREIEVFRSWNKPKAWLKDASNFQPGMTIGFIRNMKGVGNAGEVTRIEAVDGKQLVLSNGKRIFAKGASDFIDVGEMRKIELCEGDLIQFRVNLKAKKIYNGTLARVSADPGKVEILYSDGRPRELIDMPENYAAFDYGWVMTSHKSQGRTAENVVVAAESLDRKAFYVALSRGCREMSLHCPDKEHLKRGLAHHTGERASIHDLIRDREISEGTMLPLSEPARERKAELLPDFSYKDMAARAKTAMRKVKMMLNDTAAIRRMRQHRERLYNEHTRFEVEEHAVGLLGKIVGRITGMFKAPEAVPQESPQADWEREREAERQQNLELARKRELEAQWNVFEGAWSGYVEKRKQYHELHGGGEAFELTDREAAFRKQQTTRQRHGKAPQPLPAWLEKWEDTAHTEAEKSRAALTVRLEEAKRLKTAWEKADAEWAAHCTARKAYHAELGFKVPFRLWDKEYRYHTEQELRRRSGEFPLPMPESLVNWKAYMDEQKQQELRIFWNEAQKQWEELLASRRTVYEKQHVEAGFRLWPEEEAFAAAQQKRRAAGQKPEAIPAELYNWRERAGEEVRRLAEEAARQREIMLREQWKKFERDLQKYIDDRSAYQAEFEPQCGAYRLTRTEEVEVGLLRMQHRAGLPPKYPEWLKVDWKAKADAHREVLGKWKEADTRWVEYLAARQKYQDEFYAGRKYELSIEERQFLHIQEERHRNDLPPMSPEWLDNWREKADALHQQEYEAEAQWKWKWQDFDEKWEAYLGKRKKLFDQEAAFLREIDQQRSTHGEPPRITEFPSWMKIEEVWDVHERNLRIEEIRRKLGLHPGDEGLPVDPARKLYYESKREELFRRITVYDQQTAFEKLPGWMKKWNPSEAHKAKVRNAIYTKYDCNVADEKSLEPLEWLELQNRKIKAKAEYTAYEHRMAVGPATDQQLDELLSFTAAGFLKEHPENLDLDREEAEKLLEQLREQERQQKLAEERRRNPMTDWQLRTLRELHDEGRLEKVPEGISWREASELIDRITFHDPASQMMKNTVWRNIESGLLPSSAARNLNSMTVGEFRKLQKVIMEKQQELDRQREQWEREHPRDRGGINL</sequence>
<proteinExistence type="predicted"/>